<evidence type="ECO:0008006" key="4">
    <source>
        <dbReference type="Google" id="ProtNLM"/>
    </source>
</evidence>
<accession>A0A1I1PHC5</accession>
<feature type="transmembrane region" description="Helical" evidence="1">
    <location>
        <begin position="151"/>
        <end position="169"/>
    </location>
</feature>
<evidence type="ECO:0000313" key="3">
    <source>
        <dbReference type="Proteomes" id="UP000199672"/>
    </source>
</evidence>
<feature type="transmembrane region" description="Helical" evidence="1">
    <location>
        <begin position="63"/>
        <end position="80"/>
    </location>
</feature>
<feature type="transmembrane region" description="Helical" evidence="1">
    <location>
        <begin position="6"/>
        <end position="23"/>
    </location>
</feature>
<organism evidence="2 3">
    <name type="scientific">Flavobacterium phragmitis</name>
    <dbReference type="NCBI Taxonomy" id="739143"/>
    <lineage>
        <taxon>Bacteria</taxon>
        <taxon>Pseudomonadati</taxon>
        <taxon>Bacteroidota</taxon>
        <taxon>Flavobacteriia</taxon>
        <taxon>Flavobacteriales</taxon>
        <taxon>Flavobacteriaceae</taxon>
        <taxon>Flavobacterium</taxon>
    </lineage>
</organism>
<keyword evidence="3" id="KW-1185">Reference proteome</keyword>
<feature type="transmembrane region" description="Helical" evidence="1">
    <location>
        <begin position="92"/>
        <end position="109"/>
    </location>
</feature>
<proteinExistence type="predicted"/>
<sequence length="215" mass="25563">MLFPFLVSLVGLFFLLVNTVSFYRTRKDKDSHYFILMVYLICLFVNELFCNIIGFYAPGSNFFLSHYYFIFQFILLSLFFRGLFTNAILKKAILFFLGLVLVLLAVQYYRTPSLYWEFNLFEIGSTSILLVLYAIIYLFQNFKNIKSNYIYFSNGLIIYLVSSSTIFLSGNTDAVIFTEPFLLDFWFFNSLFYILYQFLIFKEWQALKHIKMTKS</sequence>
<feature type="transmembrane region" description="Helical" evidence="1">
    <location>
        <begin position="35"/>
        <end position="57"/>
    </location>
</feature>
<protein>
    <recommendedName>
        <fullName evidence="4">YhhN-like protein</fullName>
    </recommendedName>
</protein>
<feature type="transmembrane region" description="Helical" evidence="1">
    <location>
        <begin position="181"/>
        <end position="201"/>
    </location>
</feature>
<feature type="transmembrane region" description="Helical" evidence="1">
    <location>
        <begin position="121"/>
        <end position="139"/>
    </location>
</feature>
<keyword evidence="1" id="KW-0812">Transmembrane</keyword>
<keyword evidence="1" id="KW-1133">Transmembrane helix</keyword>
<dbReference type="Proteomes" id="UP000199672">
    <property type="component" value="Unassembled WGS sequence"/>
</dbReference>
<gene>
    <name evidence="2" type="ORF">SAMN05216297_104157</name>
</gene>
<reference evidence="3" key="1">
    <citation type="submission" date="2016-10" db="EMBL/GenBank/DDBJ databases">
        <authorList>
            <person name="Varghese N."/>
            <person name="Submissions S."/>
        </authorList>
    </citation>
    <scope>NUCLEOTIDE SEQUENCE [LARGE SCALE GENOMIC DNA]</scope>
    <source>
        <strain evidence="3">CGMCC 1.10370</strain>
    </source>
</reference>
<evidence type="ECO:0000313" key="2">
    <source>
        <dbReference type="EMBL" id="SFD09207.1"/>
    </source>
</evidence>
<dbReference type="STRING" id="739143.SAMN05216297_104157"/>
<name>A0A1I1PHC5_9FLAO</name>
<dbReference type="EMBL" id="FOMH01000004">
    <property type="protein sequence ID" value="SFD09207.1"/>
    <property type="molecule type" value="Genomic_DNA"/>
</dbReference>
<evidence type="ECO:0000256" key="1">
    <source>
        <dbReference type="SAM" id="Phobius"/>
    </source>
</evidence>
<keyword evidence="1" id="KW-0472">Membrane</keyword>
<dbReference type="AlphaFoldDB" id="A0A1I1PHC5"/>